<keyword evidence="8" id="KW-0378">Hydrolase</keyword>
<dbReference type="InterPro" id="IPR001460">
    <property type="entry name" value="PCN-bd_Tpept"/>
</dbReference>
<evidence type="ECO:0000256" key="2">
    <source>
        <dbReference type="ARBA" id="ARBA00007090"/>
    </source>
</evidence>
<reference evidence="16 17" key="1">
    <citation type="submission" date="2024-08" db="EMBL/GenBank/DDBJ databases">
        <authorList>
            <person name="Ishaq N."/>
        </authorList>
    </citation>
    <scope>NUCLEOTIDE SEQUENCE [LARGE SCALE GENOMIC DNA]</scope>
    <source>
        <strain evidence="16 17">JCM 30400</strain>
    </source>
</reference>
<evidence type="ECO:0000313" key="16">
    <source>
        <dbReference type="EMBL" id="MFA0791983.1"/>
    </source>
</evidence>
<dbReference type="Pfam" id="PF06832">
    <property type="entry name" value="BiPBP_C"/>
    <property type="match status" value="1"/>
</dbReference>
<gene>
    <name evidence="16" type="primary">pbpC</name>
    <name evidence="16" type="ORF">ACCI51_15650</name>
</gene>
<dbReference type="InterPro" id="IPR023346">
    <property type="entry name" value="Lysozyme-like_dom_sf"/>
</dbReference>
<dbReference type="PANTHER" id="PTHR32282">
    <property type="entry name" value="BINDING PROTEIN TRANSPEPTIDASE, PUTATIVE-RELATED"/>
    <property type="match status" value="1"/>
</dbReference>
<dbReference type="NCBIfam" id="TIGR02073">
    <property type="entry name" value="PBP_1c"/>
    <property type="match status" value="1"/>
</dbReference>
<protein>
    <recommendedName>
        <fullName evidence="10">peptidoglycan glycosyltransferase</fullName>
        <ecNumber evidence="10">2.4.99.28</ecNumber>
    </recommendedName>
</protein>
<evidence type="ECO:0000256" key="6">
    <source>
        <dbReference type="ARBA" id="ARBA00022676"/>
    </source>
</evidence>
<comment type="similarity">
    <text evidence="3">In the N-terminal section; belongs to the glycosyltransferase 51 family.</text>
</comment>
<evidence type="ECO:0000256" key="3">
    <source>
        <dbReference type="ARBA" id="ARBA00007739"/>
    </source>
</evidence>
<comment type="caution">
    <text evidence="16">The sequence shown here is derived from an EMBL/GenBank/DDBJ whole genome shotgun (WGS) entry which is preliminary data.</text>
</comment>
<keyword evidence="12" id="KW-1133">Transmembrane helix</keyword>
<dbReference type="Gene3D" id="3.40.710.10">
    <property type="entry name" value="DD-peptidase/beta-lactamase superfamily"/>
    <property type="match status" value="1"/>
</dbReference>
<keyword evidence="17" id="KW-1185">Reference proteome</keyword>
<dbReference type="RefSeq" id="WP_371844406.1">
    <property type="nucleotide sequence ID" value="NZ_JBGMEL010000017.1"/>
</dbReference>
<dbReference type="InterPro" id="IPR011815">
    <property type="entry name" value="PBP_1c"/>
</dbReference>
<evidence type="ECO:0000256" key="9">
    <source>
        <dbReference type="ARBA" id="ARBA00023268"/>
    </source>
</evidence>
<evidence type="ECO:0000259" key="13">
    <source>
        <dbReference type="Pfam" id="PF00905"/>
    </source>
</evidence>
<dbReference type="InterPro" id="IPR001264">
    <property type="entry name" value="Glyco_trans_51"/>
</dbReference>
<dbReference type="EMBL" id="JBGMEL010000017">
    <property type="protein sequence ID" value="MFA0791983.1"/>
    <property type="molecule type" value="Genomic_DNA"/>
</dbReference>
<evidence type="ECO:0000256" key="5">
    <source>
        <dbReference type="ARBA" id="ARBA00022670"/>
    </source>
</evidence>
<evidence type="ECO:0000259" key="15">
    <source>
        <dbReference type="Pfam" id="PF06832"/>
    </source>
</evidence>
<evidence type="ECO:0000313" key="17">
    <source>
        <dbReference type="Proteomes" id="UP001569414"/>
    </source>
</evidence>
<evidence type="ECO:0000256" key="7">
    <source>
        <dbReference type="ARBA" id="ARBA00022679"/>
    </source>
</evidence>
<keyword evidence="7" id="KW-0808">Transferase</keyword>
<feature type="domain" description="Glycosyl transferase family 51" evidence="14">
    <location>
        <begin position="69"/>
        <end position="234"/>
    </location>
</feature>
<accession>A0ABV4NRG4</accession>
<keyword evidence="6" id="KW-0328">Glycosyltransferase</keyword>
<dbReference type="SUPFAM" id="SSF53955">
    <property type="entry name" value="Lysozyme-like"/>
    <property type="match status" value="1"/>
</dbReference>
<proteinExistence type="inferred from homology"/>
<evidence type="ECO:0000256" key="8">
    <source>
        <dbReference type="ARBA" id="ARBA00022801"/>
    </source>
</evidence>
<dbReference type="Proteomes" id="UP001569414">
    <property type="component" value="Unassembled WGS sequence"/>
</dbReference>
<organism evidence="16 17">
    <name type="scientific">Microbulbifer echini</name>
    <dbReference type="NCBI Taxonomy" id="1529067"/>
    <lineage>
        <taxon>Bacteria</taxon>
        <taxon>Pseudomonadati</taxon>
        <taxon>Pseudomonadota</taxon>
        <taxon>Gammaproteobacteria</taxon>
        <taxon>Cellvibrionales</taxon>
        <taxon>Microbulbiferaceae</taxon>
        <taxon>Microbulbifer</taxon>
    </lineage>
</organism>
<keyword evidence="9" id="KW-0511">Multifunctional enzyme</keyword>
<comment type="similarity">
    <text evidence="2">In the C-terminal section; belongs to the transpeptidase family.</text>
</comment>
<evidence type="ECO:0000256" key="11">
    <source>
        <dbReference type="ARBA" id="ARBA00049902"/>
    </source>
</evidence>
<dbReference type="InterPro" id="IPR012338">
    <property type="entry name" value="Beta-lactam/transpept-like"/>
</dbReference>
<keyword evidence="4" id="KW-0121">Carboxypeptidase</keyword>
<evidence type="ECO:0000256" key="4">
    <source>
        <dbReference type="ARBA" id="ARBA00022645"/>
    </source>
</evidence>
<evidence type="ECO:0000256" key="10">
    <source>
        <dbReference type="ARBA" id="ARBA00044770"/>
    </source>
</evidence>
<keyword evidence="12" id="KW-0812">Transmembrane</keyword>
<dbReference type="Pfam" id="PF00912">
    <property type="entry name" value="Transgly"/>
    <property type="match status" value="1"/>
</dbReference>
<dbReference type="Gene3D" id="1.10.3810.10">
    <property type="entry name" value="Biosynthetic peptidoglycan transglycosylase-like"/>
    <property type="match status" value="1"/>
</dbReference>
<keyword evidence="5" id="KW-0645">Protease</keyword>
<name>A0ABV4NRG4_9GAMM</name>
<comment type="pathway">
    <text evidence="1">Cell wall biogenesis; peptidoglycan biosynthesis.</text>
</comment>
<evidence type="ECO:0000259" key="14">
    <source>
        <dbReference type="Pfam" id="PF00912"/>
    </source>
</evidence>
<dbReference type="EC" id="2.4.99.28" evidence="10"/>
<dbReference type="InterPro" id="IPR050396">
    <property type="entry name" value="Glycosyltr_51/Transpeptidase"/>
</dbReference>
<comment type="catalytic activity">
    <reaction evidence="11">
        <text>[GlcNAc-(1-&gt;4)-Mur2Ac(oyl-L-Ala-gamma-D-Glu-L-Lys-D-Ala-D-Ala)](n)-di-trans,octa-cis-undecaprenyl diphosphate + beta-D-GlcNAc-(1-&gt;4)-Mur2Ac(oyl-L-Ala-gamma-D-Glu-L-Lys-D-Ala-D-Ala)-di-trans,octa-cis-undecaprenyl diphosphate = [GlcNAc-(1-&gt;4)-Mur2Ac(oyl-L-Ala-gamma-D-Glu-L-Lys-D-Ala-D-Ala)](n+1)-di-trans,octa-cis-undecaprenyl diphosphate + di-trans,octa-cis-undecaprenyl diphosphate + H(+)</text>
        <dbReference type="Rhea" id="RHEA:23708"/>
        <dbReference type="Rhea" id="RHEA-COMP:9602"/>
        <dbReference type="Rhea" id="RHEA-COMP:9603"/>
        <dbReference type="ChEBI" id="CHEBI:15378"/>
        <dbReference type="ChEBI" id="CHEBI:58405"/>
        <dbReference type="ChEBI" id="CHEBI:60033"/>
        <dbReference type="ChEBI" id="CHEBI:78435"/>
        <dbReference type="EC" id="2.4.99.28"/>
    </reaction>
</comment>
<sequence>MKLPALFTGIWKSSSRKFRVLLLTPFALLGTLLILDVMFPPPLPKEQGFARVVVDRHGKPLRFFADNRGIWRYPISQDKVSPRFIEALLTYEDRHFYQHPGINPFALVRATGQYLRNGHVVSGGSTLTMQVARLLDPHRKTLPGKAKQILRALQLEWHFSKREILELYLNLAPYGGNIEGVEAASRLYLRKSAADLTHAEAALLAVLPQAPSRLRPDRHPHRAQEARDKVLTRLQAYDVWSTDEVERAQLENVYAERLAFPQNTPHLARRLVEKNGDREVIHTTIDGNIQRGLEDFLRDHMGSYPQKTSAAVVVMENSDLAVRAYVGASHFGDRLRYGYVDMARAVRSPGSTLKPFLYGLAIDESLIHSASLLSDAPRLYGDYRPENFHRGFSGPVSATAALQRSLNVPAVQLLEHYGPGRLAATLENAGLSLQFPSGGKPNLAMALGGVGVRLDQLTGIYASLARDGQAAAPRYLPEEPIRERHLMSPEAAWITFEMLASNRGGSRRWRNLVRQNKADIAWKTGTSYGYRDAWAIGVTPSYTVGIWVGRPDGTPLPGYYGSISATPLLNAVIAALPGNKQQHLPKPESITQELICWPLGGQKTRTQAEHCHQQRNAWLIQGRAPRTLPTKGEPLRAAQTYSFFANQQGLRVKPSCMDASAEKHSLALWPKELEAWLLPGQTRAQKIPPTAPECDNPAATHGSPLKIVGASNGNQYRPAGTSAPLPRLNLSALGGQGKRYWFLNGEPMGETLGNQNLELSPKTGKHQIAVLDASGNVDRIEIFVGIED</sequence>
<feature type="domain" description="Penicillin-binding protein transpeptidase" evidence="13">
    <location>
        <begin position="311"/>
        <end position="573"/>
    </location>
</feature>
<dbReference type="PANTHER" id="PTHR32282:SF15">
    <property type="entry name" value="PENICILLIN-BINDING PROTEIN 1C"/>
    <property type="match status" value="1"/>
</dbReference>
<dbReference type="InterPro" id="IPR009647">
    <property type="entry name" value="PBP_C"/>
</dbReference>
<dbReference type="InterPro" id="IPR036950">
    <property type="entry name" value="PBP_transglycosylase"/>
</dbReference>
<feature type="domain" description="Penicillin-binding C-terminal" evidence="15">
    <location>
        <begin position="698"/>
        <end position="782"/>
    </location>
</feature>
<evidence type="ECO:0000256" key="12">
    <source>
        <dbReference type="SAM" id="Phobius"/>
    </source>
</evidence>
<keyword evidence="12" id="KW-0472">Membrane</keyword>
<evidence type="ECO:0000256" key="1">
    <source>
        <dbReference type="ARBA" id="ARBA00004752"/>
    </source>
</evidence>
<dbReference type="SUPFAM" id="SSF56601">
    <property type="entry name" value="beta-lactamase/transpeptidase-like"/>
    <property type="match status" value="1"/>
</dbReference>
<feature type="transmembrane region" description="Helical" evidence="12">
    <location>
        <begin position="20"/>
        <end position="39"/>
    </location>
</feature>
<dbReference type="Pfam" id="PF00905">
    <property type="entry name" value="Transpeptidase"/>
    <property type="match status" value="1"/>
</dbReference>